<sequence>MSRPELDRRLTDLRQRLPQMRQQNPHDSDFWAAFSHETRSLSRDTLSAEDTSWLQNRIVSILATP</sequence>
<name>A0A4Z1RJQ6_9GAMM</name>
<keyword evidence="2" id="KW-1185">Reference proteome</keyword>
<proteinExistence type="predicted"/>
<dbReference type="AlphaFoldDB" id="A0A4Z1RJQ6"/>
<organism evidence="1 2">
    <name type="scientific">Luteimonas yindakuii</name>
    <dbReference type="NCBI Taxonomy" id="2565782"/>
    <lineage>
        <taxon>Bacteria</taxon>
        <taxon>Pseudomonadati</taxon>
        <taxon>Pseudomonadota</taxon>
        <taxon>Gammaproteobacteria</taxon>
        <taxon>Lysobacterales</taxon>
        <taxon>Lysobacteraceae</taxon>
        <taxon>Luteimonas</taxon>
    </lineage>
</organism>
<dbReference type="EMBL" id="SPUH01000001">
    <property type="protein sequence ID" value="TKS54947.1"/>
    <property type="molecule type" value="Genomic_DNA"/>
</dbReference>
<evidence type="ECO:0000313" key="1">
    <source>
        <dbReference type="EMBL" id="TKS54947.1"/>
    </source>
</evidence>
<comment type="caution">
    <text evidence="1">The sequence shown here is derived from an EMBL/GenBank/DDBJ whole genome shotgun (WGS) entry which is preliminary data.</text>
</comment>
<gene>
    <name evidence="1" type="ORF">E4582_09365</name>
</gene>
<reference evidence="1 2" key="1">
    <citation type="submission" date="2019-01" db="EMBL/GenBank/DDBJ databases">
        <authorList>
            <person name="Zhang S."/>
        </authorList>
    </citation>
    <scope>NUCLEOTIDE SEQUENCE [LARGE SCALE GENOMIC DNA]</scope>
    <source>
        <strain evidence="1 2">1626</strain>
    </source>
</reference>
<evidence type="ECO:0000313" key="2">
    <source>
        <dbReference type="Proteomes" id="UP000298681"/>
    </source>
</evidence>
<accession>A0A4Z1RJQ6</accession>
<dbReference type="OrthoDB" id="5959600at2"/>
<dbReference type="RefSeq" id="WP_134674303.1">
    <property type="nucleotide sequence ID" value="NZ_CP039383.2"/>
</dbReference>
<protein>
    <submittedName>
        <fullName evidence="1">Uncharacterized protein</fullName>
    </submittedName>
</protein>
<dbReference type="Proteomes" id="UP000298681">
    <property type="component" value="Unassembled WGS sequence"/>
</dbReference>